<evidence type="ECO:0000313" key="1">
    <source>
        <dbReference type="EMBL" id="EGF09918.1"/>
    </source>
</evidence>
<protein>
    <submittedName>
        <fullName evidence="1">Uncharacterized protein</fullName>
    </submittedName>
</protein>
<comment type="caution">
    <text evidence="1">The sequence shown here is derived from an EMBL/GenBank/DDBJ whole genome shotgun (WGS) entry which is preliminary data.</text>
</comment>
<sequence>MFKLAQQAVKQGFDGGFGVVAADGEVEVVALVGEWGADVAV</sequence>
<gene>
    <name evidence="1" type="ORF">HMPREF9123_2169</name>
</gene>
<dbReference type="AlphaFoldDB" id="F2BEL3"/>
<evidence type="ECO:0000313" key="2">
    <source>
        <dbReference type="Proteomes" id="UP000004105"/>
    </source>
</evidence>
<accession>F2BEL3</accession>
<dbReference type="EMBL" id="AFAY01000046">
    <property type="protein sequence ID" value="EGF09918.1"/>
    <property type="molecule type" value="Genomic_DNA"/>
</dbReference>
<dbReference type="Proteomes" id="UP000004105">
    <property type="component" value="Unassembled WGS sequence"/>
</dbReference>
<dbReference type="HOGENOM" id="CLU_3273175_0_0_4"/>
<reference evidence="1 2" key="1">
    <citation type="submission" date="2011-02" db="EMBL/GenBank/DDBJ databases">
        <authorList>
            <person name="Muzny D."/>
            <person name="Qin X."/>
            <person name="Deng J."/>
            <person name="Jiang H."/>
            <person name="Liu Y."/>
            <person name="Qu J."/>
            <person name="Song X.-Z."/>
            <person name="Zhang L."/>
            <person name="Thornton R."/>
            <person name="Coyle M."/>
            <person name="Francisco L."/>
            <person name="Jackson L."/>
            <person name="Javaid M."/>
            <person name="Korchina V."/>
            <person name="Kovar C."/>
            <person name="Mata R."/>
            <person name="Mathew T."/>
            <person name="Ngo R."/>
            <person name="Nguyen L."/>
            <person name="Nguyen N."/>
            <person name="Okwuonu G."/>
            <person name="Ongeri F."/>
            <person name="Pham C."/>
            <person name="Simmons D."/>
            <person name="Wilczek-Boney K."/>
            <person name="Hale W."/>
            <person name="Jakkamsetti A."/>
            <person name="Pham P."/>
            <person name="Ruth R."/>
            <person name="San Lucas F."/>
            <person name="Warren J."/>
            <person name="Zhang J."/>
            <person name="Zhao Z."/>
            <person name="Zhou C."/>
            <person name="Zhu D."/>
            <person name="Lee S."/>
            <person name="Bess C."/>
            <person name="Blankenburg K."/>
            <person name="Forbes L."/>
            <person name="Fu Q."/>
            <person name="Gubbala S."/>
            <person name="Hirani K."/>
            <person name="Jayaseelan J.C."/>
            <person name="Lara F."/>
            <person name="Munidasa M."/>
            <person name="Palculict T."/>
            <person name="Patil S."/>
            <person name="Pu L.-L."/>
            <person name="Saada N."/>
            <person name="Tang L."/>
            <person name="Weissenberger G."/>
            <person name="Zhu Y."/>
            <person name="Hemphill L."/>
            <person name="Shang Y."/>
            <person name="Youmans B."/>
            <person name="Ayvaz T."/>
            <person name="Ross M."/>
            <person name="Santibanez J."/>
            <person name="Aqrawi P."/>
            <person name="Gross S."/>
            <person name="Joshi V."/>
            <person name="Fowler G."/>
            <person name="Nazareth L."/>
            <person name="Reid J."/>
            <person name="Worley K."/>
            <person name="Petrosino J."/>
            <person name="Highlander S."/>
            <person name="Gibbs R."/>
        </authorList>
    </citation>
    <scope>NUCLEOTIDE SEQUENCE [LARGE SCALE GENOMIC DNA]</scope>
    <source>
        <strain evidence="1 2">ATCC BAA-1200</strain>
    </source>
</reference>
<dbReference type="RefSeq" id="WP_007343175.1">
    <property type="nucleotide sequence ID" value="NZ_GL878494.1"/>
</dbReference>
<proteinExistence type="predicted"/>
<organism evidence="1 2">
    <name type="scientific">Neisseria bacilliformis ATCC BAA-1200</name>
    <dbReference type="NCBI Taxonomy" id="888742"/>
    <lineage>
        <taxon>Bacteria</taxon>
        <taxon>Pseudomonadati</taxon>
        <taxon>Pseudomonadota</taxon>
        <taxon>Betaproteobacteria</taxon>
        <taxon>Neisseriales</taxon>
        <taxon>Neisseriaceae</taxon>
        <taxon>Neisseria</taxon>
    </lineage>
</organism>
<name>F2BEL3_9NEIS</name>
<keyword evidence="2" id="KW-1185">Reference proteome</keyword>